<dbReference type="FunFam" id="3.40.50.2000:FF:000065">
    <property type="entry name" value="Glycosyltransferase"/>
    <property type="match status" value="2"/>
</dbReference>
<proteinExistence type="inferred from homology"/>
<dbReference type="FunFam" id="3.40.50.2000:FF:000027">
    <property type="entry name" value="Glycosyltransferase"/>
    <property type="match status" value="1"/>
</dbReference>
<protein>
    <recommendedName>
        <fullName evidence="6">7-deoxyloganetin glucosyltransferase-like</fullName>
    </recommendedName>
</protein>
<evidence type="ECO:0008006" key="6">
    <source>
        <dbReference type="Google" id="ProtNLM"/>
    </source>
</evidence>
<evidence type="ECO:0000256" key="2">
    <source>
        <dbReference type="ARBA" id="ARBA00022676"/>
    </source>
</evidence>
<dbReference type="Gene3D" id="3.40.50.2000">
    <property type="entry name" value="Glycogen Phosphorylase B"/>
    <property type="match status" value="3"/>
</dbReference>
<name>A0A978VKH4_ZIZJJ</name>
<sequence>MDYSRSETHQKPHAICIPLPLQSHIKAMLKLAKLLYHRGFYITFINTEFNHKRFLKSLGPKSLDGLPDFVFETIPDGLPPSDEDVTQDIPSLLESIRNNLMLPPFLDLLTRINQTSTATSSNPPVTCMVTDNIMGVFTVLAGEQLGIPVAMFISFSACGFLGLTQYPALIERGFAPLKDESYLTNGFLETIIDWIPGMKDIRLRDLPTFFRTTDPQDIMFNFALEANKRYCKASAIVIHTFDALERDVLDALSSIMPPKFYAIAQGHIKPLLKVAKLLHYRGFHITFVNTEFNHKRFLKSLGPNSLDGLPDFRFETIPDGLPPSDDDATQHAPSLCDAIRKKLSLPPFLDLLKKLNPPVTCIFSDWLMLYSVEAAEQLGVPVIMFVSFAACVFMAISHYPALVHREFAPLKDEECLTNGFLDTVIDWIPGIKEIRLKDLPTFFRTTNPEDSLFNNMMEAAAISHKASAVVIPSFEELEPDVLDVMKSSMKSLNVFTIGPLQLLLNNVPEDMNSKHIEDSLWKEEKECLQWLDTKPPNSVVYVNFGSFVVLTPQQLVEFGMGLVNSNQAFLWIIRPDLVAGESAVSTAEFVRELANKERGLIASWCPQEQVLNHPSIGGFLTHCGWNSTIESLSAGVPMLCWPFFADQQTNCRYSCREWGVGMEIESDVNRDDIEKLLRELMEEGEKGKKMKEKAMEWKKLAQEAAGLNGSSSVNFDRLVKEVLSRK</sequence>
<dbReference type="AlphaFoldDB" id="A0A978VKH4"/>
<evidence type="ECO:0000313" key="5">
    <source>
        <dbReference type="Proteomes" id="UP000813462"/>
    </source>
</evidence>
<evidence type="ECO:0000256" key="3">
    <source>
        <dbReference type="ARBA" id="ARBA00022679"/>
    </source>
</evidence>
<dbReference type="PANTHER" id="PTHR11926:SF1516">
    <property type="entry name" value="GLYCOSYLTRANSFERASE"/>
    <property type="match status" value="1"/>
</dbReference>
<dbReference type="EMBL" id="JAEACU010000004">
    <property type="protein sequence ID" value="KAH7533593.1"/>
    <property type="molecule type" value="Genomic_DNA"/>
</dbReference>
<organism evidence="4 5">
    <name type="scientific">Ziziphus jujuba var. spinosa</name>
    <dbReference type="NCBI Taxonomy" id="714518"/>
    <lineage>
        <taxon>Eukaryota</taxon>
        <taxon>Viridiplantae</taxon>
        <taxon>Streptophyta</taxon>
        <taxon>Embryophyta</taxon>
        <taxon>Tracheophyta</taxon>
        <taxon>Spermatophyta</taxon>
        <taxon>Magnoliopsida</taxon>
        <taxon>eudicotyledons</taxon>
        <taxon>Gunneridae</taxon>
        <taxon>Pentapetalae</taxon>
        <taxon>rosids</taxon>
        <taxon>fabids</taxon>
        <taxon>Rosales</taxon>
        <taxon>Rhamnaceae</taxon>
        <taxon>Paliureae</taxon>
        <taxon>Ziziphus</taxon>
    </lineage>
</organism>
<dbReference type="PANTHER" id="PTHR11926">
    <property type="entry name" value="GLUCOSYL/GLUCURONOSYL TRANSFERASES"/>
    <property type="match status" value="1"/>
</dbReference>
<dbReference type="Proteomes" id="UP000813462">
    <property type="component" value="Unassembled WGS sequence"/>
</dbReference>
<dbReference type="PROSITE" id="PS00375">
    <property type="entry name" value="UDPGT"/>
    <property type="match status" value="1"/>
</dbReference>
<evidence type="ECO:0000256" key="1">
    <source>
        <dbReference type="ARBA" id="ARBA00009995"/>
    </source>
</evidence>
<dbReference type="GO" id="GO:0080044">
    <property type="term" value="F:quercetin 7-O-glucosyltransferase activity"/>
    <property type="evidence" value="ECO:0007669"/>
    <property type="project" value="TreeGrafter"/>
</dbReference>
<dbReference type="CDD" id="cd03784">
    <property type="entry name" value="GT1_Gtf-like"/>
    <property type="match status" value="1"/>
</dbReference>
<evidence type="ECO:0000313" key="4">
    <source>
        <dbReference type="EMBL" id="KAH7533593.1"/>
    </source>
</evidence>
<dbReference type="Pfam" id="PF00201">
    <property type="entry name" value="UDPGT"/>
    <property type="match status" value="1"/>
</dbReference>
<dbReference type="InterPro" id="IPR002213">
    <property type="entry name" value="UDP_glucos_trans"/>
</dbReference>
<reference evidence="4" key="1">
    <citation type="journal article" date="2021" name="Front. Plant Sci.">
        <title>Chromosome-Scale Genome Assembly for Chinese Sour Jujube and Insights Into Its Genome Evolution and Domestication Signature.</title>
        <authorList>
            <person name="Shen L.-Y."/>
            <person name="Luo H."/>
            <person name="Wang X.-L."/>
            <person name="Wang X.-M."/>
            <person name="Qiu X.-J."/>
            <person name="Liu H."/>
            <person name="Zhou S.-S."/>
            <person name="Jia K.-H."/>
            <person name="Nie S."/>
            <person name="Bao Y.-T."/>
            <person name="Zhang R.-G."/>
            <person name="Yun Q.-Z."/>
            <person name="Chai Y.-H."/>
            <person name="Lu J.-Y."/>
            <person name="Li Y."/>
            <person name="Zhao S.-W."/>
            <person name="Mao J.-F."/>
            <person name="Jia S.-G."/>
            <person name="Mao Y.-M."/>
        </authorList>
    </citation>
    <scope>NUCLEOTIDE SEQUENCE</scope>
    <source>
        <strain evidence="4">AT0</strain>
        <tissue evidence="4">Leaf</tissue>
    </source>
</reference>
<gene>
    <name evidence="4" type="ORF">FEM48_Zijuj04G0148300</name>
</gene>
<dbReference type="SUPFAM" id="SSF53756">
    <property type="entry name" value="UDP-Glycosyltransferase/glycogen phosphorylase"/>
    <property type="match status" value="2"/>
</dbReference>
<comment type="similarity">
    <text evidence="1">Belongs to the UDP-glycosyltransferase family.</text>
</comment>
<dbReference type="InterPro" id="IPR035595">
    <property type="entry name" value="UDP_glycos_trans_CS"/>
</dbReference>
<keyword evidence="2" id="KW-0328">Glycosyltransferase</keyword>
<keyword evidence="3" id="KW-0808">Transferase</keyword>
<comment type="caution">
    <text evidence="4">The sequence shown here is derived from an EMBL/GenBank/DDBJ whole genome shotgun (WGS) entry which is preliminary data.</text>
</comment>
<accession>A0A978VKH4</accession>
<dbReference type="GO" id="GO:0080043">
    <property type="term" value="F:quercetin 3-O-glucosyltransferase activity"/>
    <property type="evidence" value="ECO:0007669"/>
    <property type="project" value="TreeGrafter"/>
</dbReference>